<dbReference type="FunFam" id="3.30.160.60:FF:000325">
    <property type="entry name" value="ZFP90 zinc finger protein"/>
    <property type="match status" value="1"/>
</dbReference>
<keyword evidence="8" id="KW-0804">Transcription</keyword>
<feature type="domain" description="C2H2-type" evidence="13">
    <location>
        <begin position="528"/>
        <end position="550"/>
    </location>
</feature>
<dbReference type="GO" id="GO:0003677">
    <property type="term" value="F:DNA binding"/>
    <property type="evidence" value="ECO:0007669"/>
    <property type="project" value="UniProtKB-KW"/>
</dbReference>
<sequence length="1065" mass="118965">MAECQSEPPSISVPTSSSDAVNQSAEVICGVNEDCIVLVNSDGEETDSADSGDHQAAPGDLARAVMESVPFTDSLQCLATISSLSNGIDVATSENKSPTSVKKTKAPLPSITLTDKVTMENIQDYVEVQEVVEEEVITDAWAESTNTQEQQSIIEEKVGTEESNDVEIPLPQDQEQYVQVNPYPCDFCSRRFNKKSHLINHMVTHQTERPHGCNLCGARYRRKCDLVNHMKIHAYAPSRAPTEDENNGEISLPEVEDAADPLAPTENLEVKSVEPEFPEISIMSPPKVPKRGKKATSKADVSKLMSAKNRANTNQPRKWPVIDQERPYVCQHCGIGFAREKALASHSRIHAGDSPLECDMCGEMFWDLNLLREHSRTKHPYNQEPAPKAAEDEANPEVDATGDFNCEVCGVSFHRYDMLRRHRKVHATKVEVDISQDDVGHTCSSCGLYFENLDELKIHMESHTRFQQHQCMTCGERFASSEAVAEHVLERHSDTINENTCPQCGKQCKDKKSLQKHSWVHSEGDEGFPCTLCEKKFHSRARLRRHMSSHRDRVVACEECGEDFPDGRALISHRSIHSIFSGGREHTGRVFPCLDCGKTFGSRSSQQIHVRIHTGERPYGCRYCWKAFADGGTLRKHERIHTGEKPYVCPVCPKAFNQRVVLREHIRAHHSGAEAKVNSCYECKVCGYLFGSSVELCHHLVQHSDENTAKHRLPAVGPRKYKRRRKLLPGEGDGFPDTSESESDSIISERKKRYGETSKNNLDSVVKACENALGSLNAIVTPVEPKKPKLEKNPVKSAKLMKGKLAKTEKRAKAAKLLNNTSYASKYVVTRSPAPKNFDDENEEPSLNAMLSLTDGSLDFARNRPRTKNVNYHNMKTGSKFELATFPLDPGASTSATKVEVVRKPRGGKRNSTRGRGRGSHNMSLVNGSRLETTNNSHDMSNPLIHGLKNEYFEKEDPSPGILDSETIAEEVVADEIATEECVIETEAVVHTDNMNEIPFIDNNINEEEKVPDPVEFHNIKTEVYPSNVCETVCETVSEFVTCSICNEVFTDRESLLQHIQIHIS</sequence>
<evidence type="ECO:0000259" key="13">
    <source>
        <dbReference type="PROSITE" id="PS50157"/>
    </source>
</evidence>
<feature type="domain" description="C2H2-type" evidence="13">
    <location>
        <begin position="1041"/>
        <end position="1065"/>
    </location>
</feature>
<evidence type="ECO:0000256" key="7">
    <source>
        <dbReference type="ARBA" id="ARBA00023125"/>
    </source>
</evidence>
<feature type="domain" description="C2H2-type" evidence="13">
    <location>
        <begin position="328"/>
        <end position="355"/>
    </location>
</feature>
<dbReference type="FunFam" id="3.30.160.60:FF:000260">
    <property type="entry name" value="Spalt-like transcription factor 1"/>
    <property type="match status" value="1"/>
</dbReference>
<keyword evidence="7" id="KW-0238">DNA-binding</keyword>
<keyword evidence="3" id="KW-0677">Repeat</keyword>
<feature type="domain" description="C2H2-type" evidence="13">
    <location>
        <begin position="441"/>
        <end position="468"/>
    </location>
</feature>
<evidence type="ECO:0000256" key="5">
    <source>
        <dbReference type="ARBA" id="ARBA00022833"/>
    </source>
</evidence>
<dbReference type="GO" id="GO:0000122">
    <property type="term" value="P:negative regulation of transcription by RNA polymerase II"/>
    <property type="evidence" value="ECO:0007669"/>
    <property type="project" value="UniProtKB-ARBA"/>
</dbReference>
<dbReference type="SMART" id="SM00355">
    <property type="entry name" value="ZnF_C2H2"/>
    <property type="match status" value="15"/>
</dbReference>
<feature type="compositionally biased region" description="Polar residues" evidence="12">
    <location>
        <begin position="921"/>
        <end position="940"/>
    </location>
</feature>
<proteinExistence type="predicted"/>
<dbReference type="PROSITE" id="PS50157">
    <property type="entry name" value="ZINC_FINGER_C2H2_2"/>
    <property type="match status" value="15"/>
</dbReference>
<evidence type="ECO:0000256" key="11">
    <source>
        <dbReference type="PROSITE-ProRule" id="PRU00042"/>
    </source>
</evidence>
<reference evidence="14" key="1">
    <citation type="submission" date="2021-12" db="EMBL/GenBank/DDBJ databases">
        <authorList>
            <person name="King R."/>
        </authorList>
    </citation>
    <scope>NUCLEOTIDE SEQUENCE</scope>
</reference>
<feature type="domain" description="C2H2-type" evidence="13">
    <location>
        <begin position="183"/>
        <end position="210"/>
    </location>
</feature>
<feature type="region of interest" description="Disordered" evidence="12">
    <location>
        <begin position="904"/>
        <end position="941"/>
    </location>
</feature>
<dbReference type="PANTHER" id="PTHR24394:SF29">
    <property type="entry name" value="MYONEURIN"/>
    <property type="match status" value="1"/>
</dbReference>
<protein>
    <recommendedName>
        <fullName evidence="10">Zinc finger protein 865</fullName>
    </recommendedName>
</protein>
<feature type="compositionally biased region" description="Polar residues" evidence="12">
    <location>
        <begin position="7"/>
        <end position="20"/>
    </location>
</feature>
<dbReference type="FunFam" id="3.30.160.60:FF:001465">
    <property type="entry name" value="Zinc finger protein 560"/>
    <property type="match status" value="1"/>
</dbReference>
<evidence type="ECO:0000256" key="6">
    <source>
        <dbReference type="ARBA" id="ARBA00023015"/>
    </source>
</evidence>
<dbReference type="FunFam" id="3.30.160.60:FF:000446">
    <property type="entry name" value="Zinc finger protein"/>
    <property type="match status" value="1"/>
</dbReference>
<gene>
    <name evidence="14" type="ORF">BEMITA_LOCUS8597</name>
</gene>
<keyword evidence="5" id="KW-0862">Zinc</keyword>
<accession>A0A9P0F4W6</accession>
<feature type="domain" description="C2H2-type" evidence="13">
    <location>
        <begin position="211"/>
        <end position="238"/>
    </location>
</feature>
<dbReference type="Pfam" id="PF00096">
    <property type="entry name" value="zf-C2H2"/>
    <property type="match status" value="5"/>
</dbReference>
<keyword evidence="4 11" id="KW-0863">Zinc-finger</keyword>
<evidence type="ECO:0000256" key="3">
    <source>
        <dbReference type="ARBA" id="ARBA00022737"/>
    </source>
</evidence>
<dbReference type="GO" id="GO:0000981">
    <property type="term" value="F:DNA-binding transcription factor activity, RNA polymerase II-specific"/>
    <property type="evidence" value="ECO:0007669"/>
    <property type="project" value="TreeGrafter"/>
</dbReference>
<feature type="domain" description="C2H2-type" evidence="13">
    <location>
        <begin position="404"/>
        <end position="431"/>
    </location>
</feature>
<feature type="domain" description="C2H2-type" evidence="13">
    <location>
        <begin position="356"/>
        <end position="384"/>
    </location>
</feature>
<feature type="domain" description="C2H2-type" evidence="13">
    <location>
        <begin position="647"/>
        <end position="675"/>
    </location>
</feature>
<comment type="subcellular location">
    <subcellularLocation>
        <location evidence="1">Nucleus</location>
    </subcellularLocation>
</comment>
<feature type="domain" description="C2H2-type" evidence="13">
    <location>
        <begin position="681"/>
        <end position="708"/>
    </location>
</feature>
<name>A0A9P0F4W6_BEMTA</name>
<evidence type="ECO:0000256" key="10">
    <source>
        <dbReference type="ARBA" id="ARBA00068876"/>
    </source>
</evidence>
<dbReference type="SUPFAM" id="SSF57667">
    <property type="entry name" value="beta-beta-alpha zinc fingers"/>
    <property type="match status" value="6"/>
</dbReference>
<dbReference type="EMBL" id="OU963866">
    <property type="protein sequence ID" value="CAH0389811.1"/>
    <property type="molecule type" value="Genomic_DNA"/>
</dbReference>
<feature type="domain" description="C2H2-type" evidence="13">
    <location>
        <begin position="499"/>
        <end position="526"/>
    </location>
</feature>
<feature type="region of interest" description="Disordered" evidence="12">
    <location>
        <begin position="722"/>
        <end position="754"/>
    </location>
</feature>
<dbReference type="InterPro" id="IPR013087">
    <property type="entry name" value="Znf_C2H2_type"/>
</dbReference>
<evidence type="ECO:0000313" key="14">
    <source>
        <dbReference type="EMBL" id="CAH0389811.1"/>
    </source>
</evidence>
<feature type="domain" description="C2H2-type" evidence="13">
    <location>
        <begin position="555"/>
        <end position="578"/>
    </location>
</feature>
<feature type="region of interest" description="Disordered" evidence="12">
    <location>
        <begin position="1"/>
        <end position="20"/>
    </location>
</feature>
<dbReference type="FunFam" id="3.30.160.60:FF:000100">
    <property type="entry name" value="Zinc finger 45-like"/>
    <property type="match status" value="1"/>
</dbReference>
<dbReference type="GO" id="GO:0005634">
    <property type="term" value="C:nucleus"/>
    <property type="evidence" value="ECO:0007669"/>
    <property type="project" value="UniProtKB-SubCell"/>
</dbReference>
<feature type="compositionally biased region" description="Basic residues" evidence="12">
    <location>
        <begin position="904"/>
        <end position="919"/>
    </location>
</feature>
<organism evidence="14 15">
    <name type="scientific">Bemisia tabaci</name>
    <name type="common">Sweetpotato whitefly</name>
    <name type="synonym">Aleurodes tabaci</name>
    <dbReference type="NCBI Taxonomy" id="7038"/>
    <lineage>
        <taxon>Eukaryota</taxon>
        <taxon>Metazoa</taxon>
        <taxon>Ecdysozoa</taxon>
        <taxon>Arthropoda</taxon>
        <taxon>Hexapoda</taxon>
        <taxon>Insecta</taxon>
        <taxon>Pterygota</taxon>
        <taxon>Neoptera</taxon>
        <taxon>Paraneoptera</taxon>
        <taxon>Hemiptera</taxon>
        <taxon>Sternorrhyncha</taxon>
        <taxon>Aleyrodoidea</taxon>
        <taxon>Aleyrodidae</taxon>
        <taxon>Aleyrodinae</taxon>
        <taxon>Bemisia</taxon>
    </lineage>
</organism>
<feature type="domain" description="C2H2-type" evidence="13">
    <location>
        <begin position="591"/>
        <end position="618"/>
    </location>
</feature>
<dbReference type="Pfam" id="PF13912">
    <property type="entry name" value="zf-C2H2_6"/>
    <property type="match status" value="2"/>
</dbReference>
<dbReference type="GO" id="GO:0008270">
    <property type="term" value="F:zinc ion binding"/>
    <property type="evidence" value="ECO:0007669"/>
    <property type="project" value="UniProtKB-KW"/>
</dbReference>
<keyword evidence="6" id="KW-0805">Transcription regulation</keyword>
<evidence type="ECO:0000256" key="4">
    <source>
        <dbReference type="ARBA" id="ARBA00022771"/>
    </source>
</evidence>
<feature type="domain" description="C2H2-type" evidence="13">
    <location>
        <begin position="469"/>
        <end position="493"/>
    </location>
</feature>
<dbReference type="KEGG" id="btab:109034907"/>
<keyword evidence="2" id="KW-0479">Metal-binding</keyword>
<evidence type="ECO:0000313" key="15">
    <source>
        <dbReference type="Proteomes" id="UP001152759"/>
    </source>
</evidence>
<dbReference type="PANTHER" id="PTHR24394">
    <property type="entry name" value="ZINC FINGER PROTEIN"/>
    <property type="match status" value="1"/>
</dbReference>
<dbReference type="PROSITE" id="PS00028">
    <property type="entry name" value="ZINC_FINGER_C2H2_1"/>
    <property type="match status" value="14"/>
</dbReference>
<dbReference type="AlphaFoldDB" id="A0A9P0F4W6"/>
<evidence type="ECO:0000256" key="1">
    <source>
        <dbReference type="ARBA" id="ARBA00004123"/>
    </source>
</evidence>
<feature type="domain" description="C2H2-type" evidence="13">
    <location>
        <begin position="619"/>
        <end position="646"/>
    </location>
</feature>
<dbReference type="Gene3D" id="3.30.160.60">
    <property type="entry name" value="Classic Zinc Finger"/>
    <property type="match status" value="9"/>
</dbReference>
<keyword evidence="9" id="KW-0539">Nucleus</keyword>
<keyword evidence="15" id="KW-1185">Reference proteome</keyword>
<dbReference type="Proteomes" id="UP001152759">
    <property type="component" value="Chromosome 5"/>
</dbReference>
<evidence type="ECO:0000256" key="12">
    <source>
        <dbReference type="SAM" id="MobiDB-lite"/>
    </source>
</evidence>
<evidence type="ECO:0000256" key="2">
    <source>
        <dbReference type="ARBA" id="ARBA00022723"/>
    </source>
</evidence>
<evidence type="ECO:0000256" key="9">
    <source>
        <dbReference type="ARBA" id="ARBA00023242"/>
    </source>
</evidence>
<dbReference type="InterPro" id="IPR036236">
    <property type="entry name" value="Znf_C2H2_sf"/>
</dbReference>
<dbReference type="FunFam" id="3.30.160.60:FF:000145">
    <property type="entry name" value="Zinc finger protein 574"/>
    <property type="match status" value="1"/>
</dbReference>
<evidence type="ECO:0000256" key="8">
    <source>
        <dbReference type="ARBA" id="ARBA00023163"/>
    </source>
</evidence>